<evidence type="ECO:0000259" key="4">
    <source>
        <dbReference type="Pfam" id="PF06985"/>
    </source>
</evidence>
<evidence type="ECO:0000313" key="6">
    <source>
        <dbReference type="Proteomes" id="UP000503462"/>
    </source>
</evidence>
<comment type="similarity">
    <text evidence="1">Belongs to the FAH family.</text>
</comment>
<evidence type="ECO:0000313" key="5">
    <source>
        <dbReference type="EMBL" id="QIW95311.1"/>
    </source>
</evidence>
<dbReference type="AlphaFoldDB" id="A0A6H0XKP8"/>
<dbReference type="OrthoDB" id="74910at2759"/>
<dbReference type="InterPro" id="IPR010730">
    <property type="entry name" value="HET"/>
</dbReference>
<keyword evidence="2" id="KW-0479">Metal-binding</keyword>
<dbReference type="PANTHER" id="PTHR39596">
    <property type="match status" value="1"/>
</dbReference>
<dbReference type="Pfam" id="PF06985">
    <property type="entry name" value="HET"/>
    <property type="match status" value="1"/>
</dbReference>
<keyword evidence="6" id="KW-1185">Reference proteome</keyword>
<dbReference type="Pfam" id="PF01557">
    <property type="entry name" value="FAA_hydrolase"/>
    <property type="match status" value="1"/>
</dbReference>
<feature type="domain" description="Fumarylacetoacetase-like C-terminal" evidence="3">
    <location>
        <begin position="724"/>
        <end position="917"/>
    </location>
</feature>
<feature type="domain" description="Heterokaryon incompatibility" evidence="4">
    <location>
        <begin position="301"/>
        <end position="410"/>
    </location>
</feature>
<evidence type="ECO:0000259" key="3">
    <source>
        <dbReference type="Pfam" id="PF01557"/>
    </source>
</evidence>
<dbReference type="GO" id="GO:0046872">
    <property type="term" value="F:metal ion binding"/>
    <property type="evidence" value="ECO:0007669"/>
    <property type="project" value="UniProtKB-KW"/>
</dbReference>
<organism evidence="5 6">
    <name type="scientific">Peltaster fructicola</name>
    <dbReference type="NCBI Taxonomy" id="286661"/>
    <lineage>
        <taxon>Eukaryota</taxon>
        <taxon>Fungi</taxon>
        <taxon>Dikarya</taxon>
        <taxon>Ascomycota</taxon>
        <taxon>Pezizomycotina</taxon>
        <taxon>Dothideomycetes</taxon>
        <taxon>Dothideomycetes incertae sedis</taxon>
        <taxon>Peltaster</taxon>
    </lineage>
</organism>
<proteinExistence type="inferred from homology"/>
<dbReference type="PANTHER" id="PTHR39596:SF2">
    <property type="entry name" value="HET DOMAIN PROTEIN (AFU_ORTHOLOGUE AFUA_1G17550)-RELATED"/>
    <property type="match status" value="1"/>
</dbReference>
<dbReference type="Proteomes" id="UP000503462">
    <property type="component" value="Chromosome 1"/>
</dbReference>
<dbReference type="EMBL" id="CP051139">
    <property type="protein sequence ID" value="QIW95311.1"/>
    <property type="molecule type" value="Genomic_DNA"/>
</dbReference>
<dbReference type="FunFam" id="3.90.850.10:FF:000003">
    <property type="entry name" value="Fumarylacetoacetate hydrolase domain-containing 1"/>
    <property type="match status" value="1"/>
</dbReference>
<accession>A0A6H0XKP8</accession>
<protein>
    <recommendedName>
        <fullName evidence="7">Fumarylacetoacetase-like C-terminal domain-containing protein</fullName>
    </recommendedName>
</protein>
<dbReference type="SUPFAM" id="SSF56529">
    <property type="entry name" value="FAH"/>
    <property type="match status" value="1"/>
</dbReference>
<evidence type="ECO:0000256" key="1">
    <source>
        <dbReference type="ARBA" id="ARBA00010211"/>
    </source>
</evidence>
<evidence type="ECO:0000256" key="2">
    <source>
        <dbReference type="ARBA" id="ARBA00022723"/>
    </source>
</evidence>
<dbReference type="InterPro" id="IPR011234">
    <property type="entry name" value="Fumarylacetoacetase-like_C"/>
</dbReference>
<dbReference type="GO" id="GO:0003824">
    <property type="term" value="F:catalytic activity"/>
    <property type="evidence" value="ECO:0007669"/>
    <property type="project" value="InterPro"/>
</dbReference>
<evidence type="ECO:0008006" key="7">
    <source>
        <dbReference type="Google" id="ProtNLM"/>
    </source>
</evidence>
<reference evidence="5 6" key="1">
    <citation type="journal article" date="2016" name="Sci. Rep.">
        <title>Peltaster fructicola genome reveals evolution from an invasive phytopathogen to an ectophytic parasite.</title>
        <authorList>
            <person name="Xu C."/>
            <person name="Chen H."/>
            <person name="Gleason M.L."/>
            <person name="Xu J.R."/>
            <person name="Liu H."/>
            <person name="Zhang R."/>
            <person name="Sun G."/>
        </authorList>
    </citation>
    <scope>NUCLEOTIDE SEQUENCE [LARGE SCALE GENOMIC DNA]</scope>
    <source>
        <strain evidence="5 6">LNHT1506</strain>
    </source>
</reference>
<dbReference type="GO" id="GO:0019752">
    <property type="term" value="P:carboxylic acid metabolic process"/>
    <property type="evidence" value="ECO:0007669"/>
    <property type="project" value="UniProtKB-ARBA"/>
</dbReference>
<dbReference type="Gene3D" id="3.90.850.10">
    <property type="entry name" value="Fumarylacetoacetase-like, C-terminal domain"/>
    <property type="match status" value="1"/>
</dbReference>
<dbReference type="InterPro" id="IPR036663">
    <property type="entry name" value="Fumarylacetoacetase_C_sf"/>
</dbReference>
<name>A0A6H0XKP8_9PEZI</name>
<sequence>MDHLPPVHNPQSAIVVPYHGYKYELGGFTDFPVPKDVSIAALEDASSSPDALKHAAPYLQARFCFGLISEVLGLPVDRYDFIKTKDGHQVITTAKLPDYLRRWRIARDAVKDKSLEDNKQFCTTRITNVLSDSWMSWQSIPRFAEIVQPEVELSIQIIARTLDHAVSCVTGVEVGTQSWRRVFSETVYSRMVGNGWCPSLVYHIGSSKLTLLYYASLLGPPPGSKDHSKCTRDGRCKVEQRRTTKEENASQHVCGDRQSCHDVVPSDSEAIARMVKEGSIPLLEYRNGTLSVSRHTKSKQYTAISHLWIDGLGNPEANSMPHCQLERLNASMKMIPWTNKCQAKSLVDDKVWQSDEEITDITPEQIKAKAERPLLFWIDTICIPQDMELKMKAVNNMRAIYNRANRVLVFDAGLSNVPGQLCAEEVLTRISLSNWVRRFWTLQEAVLAKVLWFQFQDDCYRQLVDNSNTWLNEVSYYCQDFDFNWRLYASARKREGGMSYAEKVVRVWAELKRREASFMEDQPICIATLLDMDIESVQNQTGYDARYQRLWLEYKTLPKRLLFLPGPRLTTYPLRWAPAGMQDLDAMPAPPAVFDEAVPTAKGLQVQHHGFVSESKVSNTPAGLISMHIDNEIYLVRENLKRANPSWKDLDLAVFDHLVVLLAQNQMSDEASKRPFDWALGALLGVRSAAGSKEDRRAVIECEYLRTVSVLRRGSDFEQQYRRVMCIGRNYADHVTELNNRAPKQPFFFLKPPSAILLPEEGPFLKPKGVNVHYEVELGLVIGKQLRDVDAKDEKTWMDAIESYVLAVDMTARNVQDEAKKKGLPWSIAKGFDTFLPLAGPISKSKIADPHNVELWLSVNGQMKQQDNSELMLFRIGKQLEQISKIMTLDKGDIVLTGTPKGVGPVVAGDVLEAGLRVSGSPRTI</sequence>
<gene>
    <name evidence="5" type="ORF">AMS68_000829</name>
</gene>